<proteinExistence type="predicted"/>
<feature type="region of interest" description="Disordered" evidence="1">
    <location>
        <begin position="116"/>
        <end position="164"/>
    </location>
</feature>
<feature type="compositionally biased region" description="Acidic residues" evidence="1">
    <location>
        <begin position="540"/>
        <end position="553"/>
    </location>
</feature>
<feature type="compositionally biased region" description="Basic and acidic residues" evidence="1">
    <location>
        <begin position="563"/>
        <end position="574"/>
    </location>
</feature>
<comment type="caution">
    <text evidence="2">The sequence shown here is derived from an EMBL/GenBank/DDBJ whole genome shotgun (WGS) entry which is preliminary data.</text>
</comment>
<accession>A0AAD7I4A8</accession>
<dbReference type="EMBL" id="JARJLG010000159">
    <property type="protein sequence ID" value="KAJ7734774.1"/>
    <property type="molecule type" value="Genomic_DNA"/>
</dbReference>
<name>A0AAD7I4A8_9AGAR</name>
<feature type="region of interest" description="Disordered" evidence="1">
    <location>
        <begin position="534"/>
        <end position="593"/>
    </location>
</feature>
<organism evidence="2 3">
    <name type="scientific">Mycena maculata</name>
    <dbReference type="NCBI Taxonomy" id="230809"/>
    <lineage>
        <taxon>Eukaryota</taxon>
        <taxon>Fungi</taxon>
        <taxon>Dikarya</taxon>
        <taxon>Basidiomycota</taxon>
        <taxon>Agaricomycotina</taxon>
        <taxon>Agaricomycetes</taxon>
        <taxon>Agaricomycetidae</taxon>
        <taxon>Agaricales</taxon>
        <taxon>Marasmiineae</taxon>
        <taxon>Mycenaceae</taxon>
        <taxon>Mycena</taxon>
    </lineage>
</organism>
<gene>
    <name evidence="2" type="ORF">DFH07DRAFT_119993</name>
</gene>
<evidence type="ECO:0000313" key="2">
    <source>
        <dbReference type="EMBL" id="KAJ7734774.1"/>
    </source>
</evidence>
<feature type="compositionally biased region" description="Basic and acidic residues" evidence="1">
    <location>
        <begin position="132"/>
        <end position="145"/>
    </location>
</feature>
<reference evidence="2" key="1">
    <citation type="submission" date="2023-03" db="EMBL/GenBank/DDBJ databases">
        <title>Massive genome expansion in bonnet fungi (Mycena s.s.) driven by repeated elements and novel gene families across ecological guilds.</title>
        <authorList>
            <consortium name="Lawrence Berkeley National Laboratory"/>
            <person name="Harder C.B."/>
            <person name="Miyauchi S."/>
            <person name="Viragh M."/>
            <person name="Kuo A."/>
            <person name="Thoen E."/>
            <person name="Andreopoulos B."/>
            <person name="Lu D."/>
            <person name="Skrede I."/>
            <person name="Drula E."/>
            <person name="Henrissat B."/>
            <person name="Morin E."/>
            <person name="Kohler A."/>
            <person name="Barry K."/>
            <person name="LaButti K."/>
            <person name="Morin E."/>
            <person name="Salamov A."/>
            <person name="Lipzen A."/>
            <person name="Mereny Z."/>
            <person name="Hegedus B."/>
            <person name="Baldrian P."/>
            <person name="Stursova M."/>
            <person name="Weitz H."/>
            <person name="Taylor A."/>
            <person name="Grigoriev I.V."/>
            <person name="Nagy L.G."/>
            <person name="Martin F."/>
            <person name="Kauserud H."/>
        </authorList>
    </citation>
    <scope>NUCLEOTIDE SEQUENCE</scope>
    <source>
        <strain evidence="2">CBHHK188m</strain>
    </source>
</reference>
<sequence length="593" mass="67645">MATLPTTPTFTIPISIKGRAQRTFKLVGFGLKTVFTTKISGKLVVRQKTAPIDCDPFGIQPWPVTPPKPDPNEPDVRFKETDGIYVPLPTDFIEDIHEALVSNGIKVRDFAYPVGRARHTNPTHPQSMALDKTSEEDKSGQEKQTDNAIPSSPENAPMPSLSPTWTEPHPCLRPLMKRKWDGVLEIPTPEKPYIPVYETHRIPGWWDQAAAIAEHDYRLSENPRTVPIMGITTRRLLTLSPNLVDLSRYDPMDFEELRRYDRRIVCMLMNGFEPRPWRAIHHPNWVPSAANRARMREAPVTVRTWQTWDAKLQRTLLNNMVKQKMEDDEWEEAQLRKLAMENKENHSNGLTPENPQFFDRIDRDWVTLRQRIDVWERRMDSAQSAHDYTNRAMLVKDLREYDLAQQRPDADADAVGDVDVDMADAPSESAPPHLFIPGQDNHHELPPFPVWGPNAPYYEGDNYRALTSAPTGKTINEYAAELSDLSRYSATADPWHPAPDGKVRDYLASNSYFDHPFFYNKMDGERLSIACLTDSGSEQSESEDEEDEDEDEAPPPPLPRKRRIDEVESGRGEEGAAAVNEGDGTPDRKRVKR</sequence>
<dbReference type="AlphaFoldDB" id="A0AAD7I4A8"/>
<protein>
    <submittedName>
        <fullName evidence="2">Uncharacterized protein</fullName>
    </submittedName>
</protein>
<evidence type="ECO:0000313" key="3">
    <source>
        <dbReference type="Proteomes" id="UP001215280"/>
    </source>
</evidence>
<evidence type="ECO:0000256" key="1">
    <source>
        <dbReference type="SAM" id="MobiDB-lite"/>
    </source>
</evidence>
<dbReference type="Proteomes" id="UP001215280">
    <property type="component" value="Unassembled WGS sequence"/>
</dbReference>
<keyword evidence="3" id="KW-1185">Reference proteome</keyword>